<evidence type="ECO:0000256" key="1">
    <source>
        <dbReference type="SAM" id="MobiDB-lite"/>
    </source>
</evidence>
<sequence>MMNTTRYTLHTTFQSTDREPSQYVPLSEGVDRSSEIPDATVAAALNYLSLTGEDFADIYGLHFQILPSPTTRPALQPTSIFSRLTLAGNTSSLQIPRELVPSSQRSQLNTRSVSELVRLLAGAPISDTQRSTIGECYVSLEHASLGDDYTPVPSFYIELNSTGNYSPGMRHLDSTWVDLPTSEGNYEPPYGTTYSKTLSNELGQQHQSDGHNDIAPGNKSGKAFRTISTRQKSDDAS</sequence>
<name>A0ABZ0NV97_CERBT</name>
<gene>
    <name evidence="2" type="ORF">RHO25_008133</name>
</gene>
<dbReference type="Proteomes" id="UP001302367">
    <property type="component" value="Chromosome 5"/>
</dbReference>
<reference evidence="2 3" key="1">
    <citation type="submission" date="2023-09" db="EMBL/GenBank/DDBJ databases">
        <title>Complete-Gapless Cercospora beticola genome.</title>
        <authorList>
            <person name="Wyatt N.A."/>
            <person name="Spanner R.E."/>
            <person name="Bolton M.D."/>
        </authorList>
    </citation>
    <scope>NUCLEOTIDE SEQUENCE [LARGE SCALE GENOMIC DNA]</scope>
    <source>
        <strain evidence="2">Cb09-40</strain>
    </source>
</reference>
<protein>
    <submittedName>
        <fullName evidence="2">Uncharacterized protein</fullName>
    </submittedName>
</protein>
<evidence type="ECO:0000313" key="2">
    <source>
        <dbReference type="EMBL" id="WPB03494.1"/>
    </source>
</evidence>
<keyword evidence="3" id="KW-1185">Reference proteome</keyword>
<feature type="region of interest" description="Disordered" evidence="1">
    <location>
        <begin position="1"/>
        <end position="23"/>
    </location>
</feature>
<organism evidence="2 3">
    <name type="scientific">Cercospora beticola</name>
    <name type="common">Sugarbeet leaf spot fungus</name>
    <dbReference type="NCBI Taxonomy" id="122368"/>
    <lineage>
        <taxon>Eukaryota</taxon>
        <taxon>Fungi</taxon>
        <taxon>Dikarya</taxon>
        <taxon>Ascomycota</taxon>
        <taxon>Pezizomycotina</taxon>
        <taxon>Dothideomycetes</taxon>
        <taxon>Dothideomycetidae</taxon>
        <taxon>Mycosphaerellales</taxon>
        <taxon>Mycosphaerellaceae</taxon>
        <taxon>Cercospora</taxon>
    </lineage>
</organism>
<feature type="region of interest" description="Disordered" evidence="1">
    <location>
        <begin position="203"/>
        <end position="237"/>
    </location>
</feature>
<dbReference type="EMBL" id="CP134188">
    <property type="protein sequence ID" value="WPB03494.1"/>
    <property type="molecule type" value="Genomic_DNA"/>
</dbReference>
<accession>A0ABZ0NV97</accession>
<evidence type="ECO:0000313" key="3">
    <source>
        <dbReference type="Proteomes" id="UP001302367"/>
    </source>
</evidence>
<feature type="compositionally biased region" description="Polar residues" evidence="1">
    <location>
        <begin position="1"/>
        <end position="15"/>
    </location>
</feature>
<dbReference type="GeneID" id="90644452"/>
<dbReference type="RefSeq" id="XP_065459105.1">
    <property type="nucleotide sequence ID" value="XM_065603033.1"/>
</dbReference>
<proteinExistence type="predicted"/>